<evidence type="ECO:0000256" key="4">
    <source>
        <dbReference type="ARBA" id="ARBA00022989"/>
    </source>
</evidence>
<evidence type="ECO:0000256" key="5">
    <source>
        <dbReference type="ARBA" id="ARBA00023136"/>
    </source>
</evidence>
<dbReference type="Pfam" id="PF07690">
    <property type="entry name" value="MFS_1"/>
    <property type="match status" value="1"/>
</dbReference>
<gene>
    <name evidence="10" type="ORF">TrVE_jg10776</name>
</gene>
<evidence type="ECO:0000256" key="2">
    <source>
        <dbReference type="ARBA" id="ARBA00022448"/>
    </source>
</evidence>
<evidence type="ECO:0000313" key="10">
    <source>
        <dbReference type="EMBL" id="GMH93316.1"/>
    </source>
</evidence>
<feature type="transmembrane region" description="Helical" evidence="8">
    <location>
        <begin position="95"/>
        <end position="112"/>
    </location>
</feature>
<feature type="transmembrane region" description="Helical" evidence="8">
    <location>
        <begin position="64"/>
        <end position="83"/>
    </location>
</feature>
<evidence type="ECO:0000256" key="1">
    <source>
        <dbReference type="ARBA" id="ARBA00004141"/>
    </source>
</evidence>
<name>A0A9W7BRN8_9STRA</name>
<feature type="transmembrane region" description="Helical" evidence="8">
    <location>
        <begin position="124"/>
        <end position="143"/>
    </location>
</feature>
<keyword evidence="11" id="KW-1185">Reference proteome</keyword>
<dbReference type="PANTHER" id="PTHR23505">
    <property type="entry name" value="SPINSTER"/>
    <property type="match status" value="1"/>
</dbReference>
<dbReference type="PROSITE" id="PS50850">
    <property type="entry name" value="MFS"/>
    <property type="match status" value="1"/>
</dbReference>
<dbReference type="GO" id="GO:0022857">
    <property type="term" value="F:transmembrane transporter activity"/>
    <property type="evidence" value="ECO:0007669"/>
    <property type="project" value="InterPro"/>
</dbReference>
<feature type="transmembrane region" description="Helical" evidence="8">
    <location>
        <begin position="30"/>
        <end position="52"/>
    </location>
</feature>
<comment type="caution">
    <text evidence="10">The sequence shown here is derived from an EMBL/GenBank/DDBJ whole genome shotgun (WGS) entry which is preliminary data.</text>
</comment>
<evidence type="ECO:0000256" key="8">
    <source>
        <dbReference type="SAM" id="Phobius"/>
    </source>
</evidence>
<keyword evidence="5 8" id="KW-0472">Membrane</keyword>
<evidence type="ECO:0000256" key="6">
    <source>
        <dbReference type="ARBA" id="ARBA00024338"/>
    </source>
</evidence>
<sequence>MTITTTTTTTTSSSPVRVPEVGTHYLFPPLLLLNLLLYLEAGAVPALLVPLASQFHMDQLTTGLMGGVVYLTLSLGGPLAGLLLKHNSGLHSKKIIITSLTLNNLSTLFFGLTPKGAVHQLVFSRGLIGFTQVVVCVYSPLWVDERAPGDMRGRFMSYLQGSVPLGVMGGYVLATFSERCTYFEGWGEWAEEEERWRWPFVLQFFMVMPMIVGLGFVRDGDIQLAGGRVREGKGMVGPAPTAIIVNSYGAVGSPNEGGEETERLINNGGVTPERKRKQDKFNSPQRATKMSRSALHKEVASVYSPYKTKDILNSTHDSYGSLTDFFGRGDEPNVASNDCESSCPSTSSFSLPPPSAPLLTCLLALLKSPVYVCLTCSLASLYFTVTGVQYWGTAYMKLVLNGNPAVTSSLFIGVAATGPVMGVFCGGWAVDKLGGYRGYECRNRTMKLCCGLGFASCVFGFPSVFVDDVYIFAGLLWLMLFFGGGVLPGCTGVAVSCIPRQFRPISSSVSLVVFNLFGYSLSLILSGAIMQIAANNIPNCDYTCSLRYGFMSVIFWSLWSLLFLVAAIVFSLRDPKHKVPM</sequence>
<organism evidence="10 11">
    <name type="scientific">Triparma verrucosa</name>
    <dbReference type="NCBI Taxonomy" id="1606542"/>
    <lineage>
        <taxon>Eukaryota</taxon>
        <taxon>Sar</taxon>
        <taxon>Stramenopiles</taxon>
        <taxon>Ochrophyta</taxon>
        <taxon>Bolidophyceae</taxon>
        <taxon>Parmales</taxon>
        <taxon>Triparmaceae</taxon>
        <taxon>Triparma</taxon>
    </lineage>
</organism>
<dbReference type="GO" id="GO:0016020">
    <property type="term" value="C:membrane"/>
    <property type="evidence" value="ECO:0007669"/>
    <property type="project" value="UniProtKB-SubCell"/>
</dbReference>
<dbReference type="EMBL" id="BRXX01000137">
    <property type="protein sequence ID" value="GMH93316.1"/>
    <property type="molecule type" value="Genomic_DNA"/>
</dbReference>
<comment type="similarity">
    <text evidence="6">Belongs to the major facilitator superfamily. Spinster (TC 2.A.1.49) family.</text>
</comment>
<feature type="transmembrane region" description="Helical" evidence="8">
    <location>
        <begin position="445"/>
        <end position="465"/>
    </location>
</feature>
<proteinExistence type="inferred from homology"/>
<keyword evidence="4 8" id="KW-1133">Transmembrane helix</keyword>
<dbReference type="Proteomes" id="UP001165160">
    <property type="component" value="Unassembled WGS sequence"/>
</dbReference>
<dbReference type="SUPFAM" id="SSF103473">
    <property type="entry name" value="MFS general substrate transporter"/>
    <property type="match status" value="1"/>
</dbReference>
<evidence type="ECO:0000259" key="9">
    <source>
        <dbReference type="PROSITE" id="PS50850"/>
    </source>
</evidence>
<feature type="transmembrane region" description="Helical" evidence="8">
    <location>
        <begin position="509"/>
        <end position="533"/>
    </location>
</feature>
<feature type="transmembrane region" description="Helical" evidence="8">
    <location>
        <begin position="196"/>
        <end position="217"/>
    </location>
</feature>
<feature type="transmembrane region" description="Helical" evidence="8">
    <location>
        <begin position="411"/>
        <end position="433"/>
    </location>
</feature>
<evidence type="ECO:0000256" key="7">
    <source>
        <dbReference type="SAM" id="MobiDB-lite"/>
    </source>
</evidence>
<feature type="compositionally biased region" description="Polar residues" evidence="7">
    <location>
        <begin position="281"/>
        <end position="291"/>
    </location>
</feature>
<dbReference type="InterPro" id="IPR011701">
    <property type="entry name" value="MFS"/>
</dbReference>
<dbReference type="InterPro" id="IPR044770">
    <property type="entry name" value="MFS_spinster-like"/>
</dbReference>
<dbReference type="InterPro" id="IPR036259">
    <property type="entry name" value="MFS_trans_sf"/>
</dbReference>
<feature type="transmembrane region" description="Helical" evidence="8">
    <location>
        <begin position="370"/>
        <end position="391"/>
    </location>
</feature>
<feature type="transmembrane region" description="Helical" evidence="8">
    <location>
        <begin position="155"/>
        <end position="176"/>
    </location>
</feature>
<dbReference type="AlphaFoldDB" id="A0A9W7BRN8"/>
<feature type="transmembrane region" description="Helical" evidence="8">
    <location>
        <begin position="471"/>
        <end position="497"/>
    </location>
</feature>
<accession>A0A9W7BRN8</accession>
<reference evidence="11" key="1">
    <citation type="journal article" date="2023" name="Commun. Biol.">
        <title>Genome analysis of Parmales, the sister group of diatoms, reveals the evolutionary specialization of diatoms from phago-mixotrophs to photoautotrophs.</title>
        <authorList>
            <person name="Ban H."/>
            <person name="Sato S."/>
            <person name="Yoshikawa S."/>
            <person name="Yamada K."/>
            <person name="Nakamura Y."/>
            <person name="Ichinomiya M."/>
            <person name="Sato N."/>
            <person name="Blanc-Mathieu R."/>
            <person name="Endo H."/>
            <person name="Kuwata A."/>
            <person name="Ogata H."/>
        </authorList>
    </citation>
    <scope>NUCLEOTIDE SEQUENCE [LARGE SCALE GENOMIC DNA]</scope>
    <source>
        <strain evidence="11">NIES 3699</strain>
    </source>
</reference>
<evidence type="ECO:0000313" key="11">
    <source>
        <dbReference type="Proteomes" id="UP001165160"/>
    </source>
</evidence>
<protein>
    <recommendedName>
        <fullName evidence="9">Major facilitator superfamily (MFS) profile domain-containing protein</fullName>
    </recommendedName>
</protein>
<dbReference type="InterPro" id="IPR020846">
    <property type="entry name" value="MFS_dom"/>
</dbReference>
<keyword evidence="2" id="KW-0813">Transport</keyword>
<dbReference type="PANTHER" id="PTHR23505:SF9">
    <property type="entry name" value="PROTEIN, PUTATIVE-RELATED"/>
    <property type="match status" value="1"/>
</dbReference>
<feature type="domain" description="Major facilitator superfamily (MFS) profile" evidence="9">
    <location>
        <begin position="26"/>
        <end position="578"/>
    </location>
</feature>
<evidence type="ECO:0000256" key="3">
    <source>
        <dbReference type="ARBA" id="ARBA00022692"/>
    </source>
</evidence>
<keyword evidence="3 8" id="KW-0812">Transmembrane</keyword>
<dbReference type="Gene3D" id="1.20.1250.20">
    <property type="entry name" value="MFS general substrate transporter like domains"/>
    <property type="match status" value="2"/>
</dbReference>
<feature type="region of interest" description="Disordered" evidence="7">
    <location>
        <begin position="265"/>
        <end position="294"/>
    </location>
</feature>
<feature type="transmembrane region" description="Helical" evidence="8">
    <location>
        <begin position="553"/>
        <end position="572"/>
    </location>
</feature>
<comment type="subcellular location">
    <subcellularLocation>
        <location evidence="1">Membrane</location>
        <topology evidence="1">Multi-pass membrane protein</topology>
    </subcellularLocation>
</comment>